<dbReference type="Proteomes" id="UP001419268">
    <property type="component" value="Unassembled WGS sequence"/>
</dbReference>
<proteinExistence type="predicted"/>
<sequence>MAVAARLFGDGAAAEILVRGSDEMGLQGGGGEQMKDGREASIAAADAIDDCVDDDNDGGGGESSVTVRWRRSWRFGSTKWVCRDEEESPWFSGKSSRGENNSCSRLASRGRARFVHRHVKSKKERNLYLIGARHCENGACHLQP</sequence>
<evidence type="ECO:0000313" key="2">
    <source>
        <dbReference type="Proteomes" id="UP001419268"/>
    </source>
</evidence>
<protein>
    <submittedName>
        <fullName evidence="1">Uncharacterized protein</fullName>
    </submittedName>
</protein>
<comment type="caution">
    <text evidence="1">The sequence shown here is derived from an EMBL/GenBank/DDBJ whole genome shotgun (WGS) entry which is preliminary data.</text>
</comment>
<gene>
    <name evidence="1" type="ORF">Scep_024686</name>
</gene>
<name>A0AAP0EX13_9MAGN</name>
<accession>A0AAP0EX13</accession>
<organism evidence="1 2">
    <name type="scientific">Stephania cephalantha</name>
    <dbReference type="NCBI Taxonomy" id="152367"/>
    <lineage>
        <taxon>Eukaryota</taxon>
        <taxon>Viridiplantae</taxon>
        <taxon>Streptophyta</taxon>
        <taxon>Embryophyta</taxon>
        <taxon>Tracheophyta</taxon>
        <taxon>Spermatophyta</taxon>
        <taxon>Magnoliopsida</taxon>
        <taxon>Ranunculales</taxon>
        <taxon>Menispermaceae</taxon>
        <taxon>Menispermoideae</taxon>
        <taxon>Cissampelideae</taxon>
        <taxon>Stephania</taxon>
    </lineage>
</organism>
<dbReference type="AlphaFoldDB" id="A0AAP0EX13"/>
<dbReference type="EMBL" id="JBBNAG010000010">
    <property type="protein sequence ID" value="KAK9101256.1"/>
    <property type="molecule type" value="Genomic_DNA"/>
</dbReference>
<keyword evidence="2" id="KW-1185">Reference proteome</keyword>
<reference evidence="1 2" key="1">
    <citation type="submission" date="2024-01" db="EMBL/GenBank/DDBJ databases">
        <title>Genome assemblies of Stephania.</title>
        <authorList>
            <person name="Yang L."/>
        </authorList>
    </citation>
    <scope>NUCLEOTIDE SEQUENCE [LARGE SCALE GENOMIC DNA]</scope>
    <source>
        <strain evidence="1">JXDWG</strain>
        <tissue evidence="1">Leaf</tissue>
    </source>
</reference>
<evidence type="ECO:0000313" key="1">
    <source>
        <dbReference type="EMBL" id="KAK9101256.1"/>
    </source>
</evidence>